<dbReference type="InterPro" id="IPR009057">
    <property type="entry name" value="Homeodomain-like_sf"/>
</dbReference>
<dbReference type="InterPro" id="IPR018062">
    <property type="entry name" value="HTH_AraC-typ_CS"/>
</dbReference>
<dbReference type="SMART" id="SM00342">
    <property type="entry name" value="HTH_ARAC"/>
    <property type="match status" value="1"/>
</dbReference>
<dbReference type="EMBL" id="CM001403">
    <property type="protein sequence ID" value="EHQ29474.1"/>
    <property type="molecule type" value="Genomic_DNA"/>
</dbReference>
<dbReference type="Pfam" id="PF12833">
    <property type="entry name" value="HTH_18"/>
    <property type="match status" value="1"/>
</dbReference>
<feature type="domain" description="HTH araC/xylS-type" evidence="4">
    <location>
        <begin position="218"/>
        <end position="320"/>
    </location>
</feature>
<dbReference type="GO" id="GO:0003700">
    <property type="term" value="F:DNA-binding transcription factor activity"/>
    <property type="evidence" value="ECO:0007669"/>
    <property type="project" value="InterPro"/>
</dbReference>
<keyword evidence="1" id="KW-0805">Transcription regulation</keyword>
<dbReference type="PROSITE" id="PS00041">
    <property type="entry name" value="HTH_ARAC_FAMILY_1"/>
    <property type="match status" value="1"/>
</dbReference>
<dbReference type="GO" id="GO:0043565">
    <property type="term" value="F:sequence-specific DNA binding"/>
    <property type="evidence" value="ECO:0007669"/>
    <property type="project" value="InterPro"/>
</dbReference>
<evidence type="ECO:0000256" key="1">
    <source>
        <dbReference type="ARBA" id="ARBA00023015"/>
    </source>
</evidence>
<evidence type="ECO:0000256" key="3">
    <source>
        <dbReference type="ARBA" id="ARBA00023163"/>
    </source>
</evidence>
<proteinExistence type="predicted"/>
<dbReference type="InterPro" id="IPR018060">
    <property type="entry name" value="HTH_AraC"/>
</dbReference>
<keyword evidence="3" id="KW-0804">Transcription</keyword>
<organism evidence="5 6">
    <name type="scientific">Mucilaginibacter paludis DSM 18603</name>
    <dbReference type="NCBI Taxonomy" id="714943"/>
    <lineage>
        <taxon>Bacteria</taxon>
        <taxon>Pseudomonadati</taxon>
        <taxon>Bacteroidota</taxon>
        <taxon>Sphingobacteriia</taxon>
        <taxon>Sphingobacteriales</taxon>
        <taxon>Sphingobacteriaceae</taxon>
        <taxon>Mucilaginibacter</taxon>
    </lineage>
</organism>
<dbReference type="InterPro" id="IPR053142">
    <property type="entry name" value="PchR_regulatory_protein"/>
</dbReference>
<dbReference type="Proteomes" id="UP000002774">
    <property type="component" value="Chromosome"/>
</dbReference>
<dbReference type="Gene3D" id="1.10.10.60">
    <property type="entry name" value="Homeodomain-like"/>
    <property type="match status" value="1"/>
</dbReference>
<name>H1Y996_9SPHI</name>
<dbReference type="AlphaFoldDB" id="H1Y996"/>
<dbReference type="RefSeq" id="WP_008510696.1">
    <property type="nucleotide sequence ID" value="NZ_CM001403.1"/>
</dbReference>
<dbReference type="eggNOG" id="COG2207">
    <property type="taxonomic scope" value="Bacteria"/>
</dbReference>
<dbReference type="STRING" id="714943.Mucpa_5402"/>
<accession>H1Y996</accession>
<sequence length="325" mass="37188">MVYSPFDSPEQWLAVLAVRIGATIENGSLLLDGSADQGTIRLFPLENGLIMILTEVKSNVSIPKLQDHLPPDYLFMKLYLPEYSLDTAVKSGFEYYQITTPGVLLCNSRLQLRSIFKIQQQFKILSFAMHADWLRQTFPSNSIFSEKRLFDSPFFRFENVTPAILQSALNLFTFKIASGAFHLRMKAIAYDMLSDLFLAFDLEAGANFSTFKYQSDIEAIFRIREQLLSYKEINYPTIEVLAKQAAMSPSKLKKLFSSVFGMPVFEFYQHHRLAYARKLIEGRKHTIGEVGLKIGYNNLSKFSQAYKKQFGYLPNQTLLPDRAIS</sequence>
<evidence type="ECO:0000313" key="6">
    <source>
        <dbReference type="Proteomes" id="UP000002774"/>
    </source>
</evidence>
<evidence type="ECO:0000256" key="2">
    <source>
        <dbReference type="ARBA" id="ARBA00023125"/>
    </source>
</evidence>
<evidence type="ECO:0000259" key="4">
    <source>
        <dbReference type="PROSITE" id="PS01124"/>
    </source>
</evidence>
<keyword evidence="6" id="KW-1185">Reference proteome</keyword>
<dbReference type="SUPFAM" id="SSF46689">
    <property type="entry name" value="Homeodomain-like"/>
    <property type="match status" value="1"/>
</dbReference>
<evidence type="ECO:0000313" key="5">
    <source>
        <dbReference type="EMBL" id="EHQ29474.1"/>
    </source>
</evidence>
<dbReference type="PANTHER" id="PTHR47893">
    <property type="entry name" value="REGULATORY PROTEIN PCHR"/>
    <property type="match status" value="1"/>
</dbReference>
<dbReference type="PANTHER" id="PTHR47893:SF1">
    <property type="entry name" value="REGULATORY PROTEIN PCHR"/>
    <property type="match status" value="1"/>
</dbReference>
<reference evidence="5" key="1">
    <citation type="submission" date="2011-09" db="EMBL/GenBank/DDBJ databases">
        <title>The permanent draft genome of Mucilaginibacter paludis DSM 18603.</title>
        <authorList>
            <consortium name="US DOE Joint Genome Institute (JGI-PGF)"/>
            <person name="Lucas S."/>
            <person name="Han J."/>
            <person name="Lapidus A."/>
            <person name="Bruce D."/>
            <person name="Goodwin L."/>
            <person name="Pitluck S."/>
            <person name="Peters L."/>
            <person name="Kyrpides N."/>
            <person name="Mavromatis K."/>
            <person name="Ivanova N."/>
            <person name="Mikhailova N."/>
            <person name="Held B."/>
            <person name="Detter J.C."/>
            <person name="Tapia R."/>
            <person name="Han C."/>
            <person name="Land M."/>
            <person name="Hauser L."/>
            <person name="Markowitz V."/>
            <person name="Cheng J.-F."/>
            <person name="Hugenholtz P."/>
            <person name="Woyke T."/>
            <person name="Wu D."/>
            <person name="Tindall B."/>
            <person name="Brambilla E."/>
            <person name="Klenk H.-P."/>
            <person name="Eisen J.A."/>
        </authorList>
    </citation>
    <scope>NUCLEOTIDE SEQUENCE [LARGE SCALE GENOMIC DNA]</scope>
    <source>
        <strain evidence="5">DSM 18603</strain>
    </source>
</reference>
<dbReference type="PROSITE" id="PS01124">
    <property type="entry name" value="HTH_ARAC_FAMILY_2"/>
    <property type="match status" value="1"/>
</dbReference>
<gene>
    <name evidence="5" type="ORF">Mucpa_5402</name>
</gene>
<dbReference type="OrthoDB" id="799767at2"/>
<keyword evidence="2" id="KW-0238">DNA-binding</keyword>
<protein>
    <submittedName>
        <fullName evidence="5">Transcriptional regulator, AraC family</fullName>
    </submittedName>
</protein>
<dbReference type="HOGENOM" id="CLU_052345_5_0_10"/>